<dbReference type="OrthoDB" id="323926at2"/>
<dbReference type="Gene3D" id="3.40.50.1000">
    <property type="entry name" value="HAD superfamily/HAD-like"/>
    <property type="match status" value="1"/>
</dbReference>
<name>A0A178MLX7_9PROT</name>
<dbReference type="AlphaFoldDB" id="A0A178MLX7"/>
<dbReference type="Pfam" id="PF21211">
    <property type="entry name" value="FkbH_N"/>
    <property type="match status" value="1"/>
</dbReference>
<dbReference type="SUPFAM" id="SSF56784">
    <property type="entry name" value="HAD-like"/>
    <property type="match status" value="1"/>
</dbReference>
<dbReference type="RefSeq" id="WP_068493552.1">
    <property type="nucleotide sequence ID" value="NZ_LWQT01000066.1"/>
</dbReference>
<reference evidence="2 3" key="1">
    <citation type="submission" date="2016-04" db="EMBL/GenBank/DDBJ databases">
        <title>Draft genome sequence of freshwater magnetotactic bacteria Magnetospirillum marisnigri SP-1 and Magnetospirillum moscoviense BB-1.</title>
        <authorList>
            <person name="Koziaeva V."/>
            <person name="Dziuba M.V."/>
            <person name="Ivanov T.M."/>
            <person name="Kuznetsov B."/>
            <person name="Grouzdev D.S."/>
        </authorList>
    </citation>
    <scope>NUCLEOTIDE SEQUENCE [LARGE SCALE GENOMIC DNA]</scope>
    <source>
        <strain evidence="2 3">SP-1</strain>
    </source>
</reference>
<dbReference type="EMBL" id="LWQT01000066">
    <property type="protein sequence ID" value="OAN49177.1"/>
    <property type="molecule type" value="Genomic_DNA"/>
</dbReference>
<dbReference type="Proteomes" id="UP000078428">
    <property type="component" value="Unassembled WGS sequence"/>
</dbReference>
<dbReference type="InterPro" id="IPR010037">
    <property type="entry name" value="FkbH_domain"/>
</dbReference>
<dbReference type="Gene3D" id="3.40.50.1110">
    <property type="entry name" value="SGNH hydrolase"/>
    <property type="match status" value="1"/>
</dbReference>
<dbReference type="InterPro" id="IPR023214">
    <property type="entry name" value="HAD_sf"/>
</dbReference>
<evidence type="ECO:0000259" key="1">
    <source>
        <dbReference type="Pfam" id="PF21211"/>
    </source>
</evidence>
<sequence>MNWADVKVRAAQGDARGAFEALKSIARPGDDFVTQRKYAKLLDKLPKDGLELRPLKLALLATSTTDHLADILRLWLALEGFDAEIHQPPFGQAAQSVLDPDSELYRFQPDMVWFFTSWRDVRLDAMPGADKAAVEAAVAGAVAETAGLWRALQQRLSCLIVQNNADIPSMDVFGHFEANVAWSRRSLLRRYNLALAEALPNAVTLFDLEHVSGCWGKDAWAEHRYWYHSKHAFAFDAIGQVAFQFARLAGAAKGLAKKCLVLDLDNTLWGGVIGDDGVEGIRLGNGADGEAFADFQDYVRALKARGIILTVCSKNEEANAREPFERHPDMRLSLDDVAVFRANWDNKADNIRLIAETLNIGLDSMVFVDDNPAERSLVRDFLPMVTIPELPEDPTLYAATLHAERLFETLAFSDEDAVRNDYYRANASRQELRSQYADLGEFQRGLEMTSEVAEIDEFRLPRSAQLINKSNQFHLTGTRHGEAEILDMLAETDWIGRCFGLKDRFGDNGLISVVLLRRDGDSAHVDTWVMSCRVLGRGMEEFIVNEMAMAARAAGCTHLLGRYVPSKKNKLVAGLYQRMGFIKLSDAGGETLWRLDLDGFLPLKTFIARE</sequence>
<dbReference type="InterPro" id="IPR016181">
    <property type="entry name" value="Acyl_CoA_acyltransferase"/>
</dbReference>
<dbReference type="SUPFAM" id="SSF55729">
    <property type="entry name" value="Acyl-CoA N-acyltransferases (Nat)"/>
    <property type="match status" value="1"/>
</dbReference>
<dbReference type="InterPro" id="IPR036412">
    <property type="entry name" value="HAD-like_sf"/>
</dbReference>
<feature type="domain" description="BF1531-like N-terminal" evidence="1">
    <location>
        <begin position="56"/>
        <end position="242"/>
    </location>
</feature>
<evidence type="ECO:0000313" key="3">
    <source>
        <dbReference type="Proteomes" id="UP000078428"/>
    </source>
</evidence>
<dbReference type="STRING" id="1285242.A6A04_03420"/>
<dbReference type="InterPro" id="IPR010033">
    <property type="entry name" value="HAD_SF_ppase_IIIC"/>
</dbReference>
<organism evidence="2 3">
    <name type="scientific">Paramagnetospirillum marisnigri</name>
    <dbReference type="NCBI Taxonomy" id="1285242"/>
    <lineage>
        <taxon>Bacteria</taxon>
        <taxon>Pseudomonadati</taxon>
        <taxon>Pseudomonadota</taxon>
        <taxon>Alphaproteobacteria</taxon>
        <taxon>Rhodospirillales</taxon>
        <taxon>Magnetospirillaceae</taxon>
        <taxon>Paramagnetospirillum</taxon>
    </lineage>
</organism>
<evidence type="ECO:0000313" key="2">
    <source>
        <dbReference type="EMBL" id="OAN49177.1"/>
    </source>
</evidence>
<dbReference type="InterPro" id="IPR036514">
    <property type="entry name" value="SGNH_hydro_sf"/>
</dbReference>
<dbReference type="NCBIfam" id="TIGR01681">
    <property type="entry name" value="HAD-SF-IIIC"/>
    <property type="match status" value="1"/>
</dbReference>
<comment type="caution">
    <text evidence="2">The sequence shown here is derived from an EMBL/GenBank/DDBJ whole genome shotgun (WGS) entry which is preliminary data.</text>
</comment>
<protein>
    <recommendedName>
        <fullName evidence="1">BF1531-like N-terminal domain-containing protein</fullName>
    </recommendedName>
</protein>
<proteinExistence type="predicted"/>
<dbReference type="InterPro" id="IPR049369">
    <property type="entry name" value="BF1531-like_N"/>
</dbReference>
<accession>A0A178MLX7</accession>
<gene>
    <name evidence="2" type="ORF">A6A04_03420</name>
</gene>
<dbReference type="GO" id="GO:0016788">
    <property type="term" value="F:hydrolase activity, acting on ester bonds"/>
    <property type="evidence" value="ECO:0007669"/>
    <property type="project" value="UniProtKB-ARBA"/>
</dbReference>
<dbReference type="NCBIfam" id="TIGR01686">
    <property type="entry name" value="FkbH"/>
    <property type="match status" value="1"/>
</dbReference>
<keyword evidence="3" id="KW-1185">Reference proteome</keyword>